<dbReference type="RefSeq" id="WP_044050058.1">
    <property type="nucleotide sequence ID" value="NZ_CP003984.1"/>
</dbReference>
<keyword evidence="6" id="KW-1185">Reference proteome</keyword>
<evidence type="ECO:0000313" key="5">
    <source>
        <dbReference type="EMBL" id="AII87327.1"/>
    </source>
</evidence>
<evidence type="ECO:0000313" key="6">
    <source>
        <dbReference type="Proteomes" id="UP000028680"/>
    </source>
</evidence>
<name>A0AAN0VIT6_9RHOB</name>
<dbReference type="EMBL" id="CP003984">
    <property type="protein sequence ID" value="AII87327.1"/>
    <property type="molecule type" value="Genomic_DNA"/>
</dbReference>
<dbReference type="Proteomes" id="UP000028680">
    <property type="component" value="Chromosome"/>
</dbReference>
<protein>
    <submittedName>
        <fullName evidence="5">ABC transporter periplasmic iron-binding protein FutA</fullName>
    </submittedName>
</protein>
<keyword evidence="3" id="KW-0408">Iron</keyword>
<feature type="binding site" evidence="3">
    <location>
        <position position="219"/>
    </location>
    <ligand>
        <name>Fe cation</name>
        <dbReference type="ChEBI" id="CHEBI:24875"/>
    </ligand>
</feature>
<accession>A0AAN0VIT6</accession>
<reference evidence="5 6" key="1">
    <citation type="journal article" date="2014" name="ISME J.">
        <title>Adaptation of an abundant Roseobacter RCA organism to pelagic systems revealed by genomic and transcriptomic analyses.</title>
        <authorList>
            <person name="Voget S."/>
            <person name="Wemheuer B."/>
            <person name="Brinkhoff T."/>
            <person name="Vollmers J."/>
            <person name="Dietrich S."/>
            <person name="Giebel H.A."/>
            <person name="Beardsley C."/>
            <person name="Sardemann C."/>
            <person name="Bakenhus I."/>
            <person name="Billerbeck S."/>
            <person name="Daniel R."/>
            <person name="Simon M."/>
        </authorList>
    </citation>
    <scope>NUCLEOTIDE SEQUENCE [LARGE SCALE GENOMIC DNA]</scope>
    <source>
        <strain evidence="5 6">RCA23</strain>
    </source>
</reference>
<evidence type="ECO:0000256" key="2">
    <source>
        <dbReference type="ARBA" id="ARBA00022729"/>
    </source>
</evidence>
<feature type="signal peptide" evidence="4">
    <location>
        <begin position="1"/>
        <end position="22"/>
    </location>
</feature>
<gene>
    <name evidence="5" type="primary">futA</name>
    <name evidence="5" type="ORF">RCA23_c17930</name>
</gene>
<dbReference type="Gene3D" id="3.40.190.10">
    <property type="entry name" value="Periplasmic binding protein-like II"/>
    <property type="match status" value="2"/>
</dbReference>
<dbReference type="PANTHER" id="PTHR30006:SF15">
    <property type="entry name" value="IRON-UTILIZATION PERIPLASMIC PROTEIN"/>
    <property type="match status" value="1"/>
</dbReference>
<evidence type="ECO:0000256" key="3">
    <source>
        <dbReference type="PIRSR" id="PIRSR002825-1"/>
    </source>
</evidence>
<dbReference type="PANTHER" id="PTHR30006">
    <property type="entry name" value="THIAMINE-BINDING PERIPLASMIC PROTEIN-RELATED"/>
    <property type="match status" value="1"/>
</dbReference>
<proteinExistence type="inferred from homology"/>
<evidence type="ECO:0000256" key="4">
    <source>
        <dbReference type="SAM" id="SignalP"/>
    </source>
</evidence>
<dbReference type="GO" id="GO:0046872">
    <property type="term" value="F:metal ion binding"/>
    <property type="evidence" value="ECO:0007669"/>
    <property type="project" value="UniProtKB-KW"/>
</dbReference>
<feature type="binding site" evidence="3">
    <location>
        <position position="218"/>
    </location>
    <ligand>
        <name>Fe cation</name>
        <dbReference type="ChEBI" id="CHEBI:24875"/>
    </ligand>
</feature>
<keyword evidence="2 4" id="KW-0732">Signal</keyword>
<dbReference type="InterPro" id="IPR026045">
    <property type="entry name" value="Ferric-bd"/>
</dbReference>
<sequence>MPYFRPIALALCAFALAVPVAAQEVNVYSYREPALIQPLMDGFTEQTGIAVNVAFLNKGMIERLRAEGRRSPADLVFTTDISRLHSVVSAGLTQPVTEAKLTDNIPAAYRDPGNHWFGLTVRARVIYASKARVKKGGVTSYEDLADPKWQGRICTRSGTHSYMLALTAAYLHHHGEANTLNWLKAVKANLARKPQGNDRAQVKAIWAGECDISLGNTYYMGQMLADPEQQDWASSVSIEFPVFEGAGTHVNVSGMAMTKFAPNRAEALALMAYLAAPAAQEVYASDNYEYPIAPGTQADPLVQSWGSFEADPVNLSTIAELRSEALLLTELADFDG</sequence>
<feature type="chain" id="PRO_5042827041" evidence="4">
    <location>
        <begin position="23"/>
        <end position="336"/>
    </location>
</feature>
<comment type="similarity">
    <text evidence="1">Belongs to the bacterial solute-binding protein 1 family.</text>
</comment>
<dbReference type="SUPFAM" id="SSF53850">
    <property type="entry name" value="Periplasmic binding protein-like II"/>
    <property type="match status" value="1"/>
</dbReference>
<dbReference type="AlphaFoldDB" id="A0AAN0VIT6"/>
<evidence type="ECO:0000256" key="1">
    <source>
        <dbReference type="ARBA" id="ARBA00008520"/>
    </source>
</evidence>
<dbReference type="PIRSF" id="PIRSF002825">
    <property type="entry name" value="CfbpA"/>
    <property type="match status" value="1"/>
</dbReference>
<dbReference type="Pfam" id="PF13343">
    <property type="entry name" value="SBP_bac_6"/>
    <property type="match status" value="1"/>
</dbReference>
<organism evidence="5 6">
    <name type="scientific">Planktomarina temperata RCA23</name>
    <dbReference type="NCBI Taxonomy" id="666509"/>
    <lineage>
        <taxon>Bacteria</taxon>
        <taxon>Pseudomonadati</taxon>
        <taxon>Pseudomonadota</taxon>
        <taxon>Alphaproteobacteria</taxon>
        <taxon>Rhodobacterales</taxon>
        <taxon>Paracoccaceae</taxon>
        <taxon>Planktomarina</taxon>
    </lineage>
</organism>
<keyword evidence="3" id="KW-0479">Metal-binding</keyword>
<dbReference type="GO" id="GO:0030288">
    <property type="term" value="C:outer membrane-bounded periplasmic space"/>
    <property type="evidence" value="ECO:0007669"/>
    <property type="project" value="TreeGrafter"/>
</dbReference>
<dbReference type="KEGG" id="ptp:RCA23_c17930"/>